<dbReference type="OrthoDB" id="9983560at2759"/>
<dbReference type="EMBL" id="MVGC01000366">
    <property type="protein sequence ID" value="RJE19829.1"/>
    <property type="molecule type" value="Genomic_DNA"/>
</dbReference>
<evidence type="ECO:0000256" key="3">
    <source>
        <dbReference type="ARBA" id="ARBA00022630"/>
    </source>
</evidence>
<evidence type="ECO:0000256" key="4">
    <source>
        <dbReference type="ARBA" id="ARBA00022827"/>
    </source>
</evidence>
<organism evidence="8 9">
    <name type="scientific">Aspergillus sclerotialis</name>
    <dbReference type="NCBI Taxonomy" id="2070753"/>
    <lineage>
        <taxon>Eukaryota</taxon>
        <taxon>Fungi</taxon>
        <taxon>Dikarya</taxon>
        <taxon>Ascomycota</taxon>
        <taxon>Pezizomycotina</taxon>
        <taxon>Eurotiomycetes</taxon>
        <taxon>Eurotiomycetidae</taxon>
        <taxon>Eurotiales</taxon>
        <taxon>Aspergillaceae</taxon>
        <taxon>Aspergillus</taxon>
        <taxon>Aspergillus subgen. Polypaecilum</taxon>
    </lineage>
</organism>
<feature type="chain" id="PRO_5017248097" evidence="6">
    <location>
        <begin position="22"/>
        <end position="607"/>
    </location>
</feature>
<feature type="signal peptide" evidence="6">
    <location>
        <begin position="1"/>
        <end position="21"/>
    </location>
</feature>
<evidence type="ECO:0000313" key="8">
    <source>
        <dbReference type="EMBL" id="RJE19829.1"/>
    </source>
</evidence>
<dbReference type="SUPFAM" id="SSF56176">
    <property type="entry name" value="FAD-binding/transporter-associated domain-like"/>
    <property type="match status" value="1"/>
</dbReference>
<dbReference type="Gene3D" id="3.30.465.10">
    <property type="match status" value="1"/>
</dbReference>
<comment type="caution">
    <text evidence="8">The sequence shown here is derived from an EMBL/GenBank/DDBJ whole genome shotgun (WGS) entry which is preliminary data.</text>
</comment>
<dbReference type="STRING" id="2070753.A0A3A2Z9N4"/>
<keyword evidence="3" id="KW-0285">Flavoprotein</keyword>
<keyword evidence="6" id="KW-0732">Signal</keyword>
<dbReference type="Proteomes" id="UP000266188">
    <property type="component" value="Unassembled WGS sequence"/>
</dbReference>
<dbReference type="InterPro" id="IPR036318">
    <property type="entry name" value="FAD-bd_PCMH-like_sf"/>
</dbReference>
<dbReference type="GO" id="GO:0016491">
    <property type="term" value="F:oxidoreductase activity"/>
    <property type="evidence" value="ECO:0007669"/>
    <property type="project" value="UniProtKB-KW"/>
</dbReference>
<name>A0A3A2Z9N4_9EURO</name>
<dbReference type="Gene3D" id="3.40.462.20">
    <property type="match status" value="1"/>
</dbReference>
<feature type="domain" description="FAD-binding PCMH-type" evidence="7">
    <location>
        <begin position="119"/>
        <end position="299"/>
    </location>
</feature>
<evidence type="ECO:0000313" key="9">
    <source>
        <dbReference type="Proteomes" id="UP000266188"/>
    </source>
</evidence>
<reference evidence="9" key="1">
    <citation type="submission" date="2017-02" db="EMBL/GenBank/DDBJ databases">
        <authorList>
            <person name="Tafer H."/>
            <person name="Lopandic K."/>
        </authorList>
    </citation>
    <scope>NUCLEOTIDE SEQUENCE [LARGE SCALE GENOMIC DNA]</scope>
    <source>
        <strain evidence="9">CBS 366.77</strain>
    </source>
</reference>
<gene>
    <name evidence="8" type="ORF">PHISCL_07841</name>
</gene>
<dbReference type="InterPro" id="IPR016166">
    <property type="entry name" value="FAD-bd_PCMH"/>
</dbReference>
<evidence type="ECO:0000256" key="5">
    <source>
        <dbReference type="ARBA" id="ARBA00023002"/>
    </source>
</evidence>
<dbReference type="Pfam" id="PF08031">
    <property type="entry name" value="BBE"/>
    <property type="match status" value="1"/>
</dbReference>
<accession>A0A3A2Z9N4</accession>
<dbReference type="Pfam" id="PF01565">
    <property type="entry name" value="FAD_binding_4"/>
    <property type="match status" value="1"/>
</dbReference>
<dbReference type="PROSITE" id="PS51387">
    <property type="entry name" value="FAD_PCMH"/>
    <property type="match status" value="1"/>
</dbReference>
<comment type="similarity">
    <text evidence="2">Belongs to the oxygen-dependent FAD-linked oxidoreductase family.</text>
</comment>
<dbReference type="PANTHER" id="PTHR42973:SF39">
    <property type="entry name" value="FAD-BINDING PCMH-TYPE DOMAIN-CONTAINING PROTEIN"/>
    <property type="match status" value="1"/>
</dbReference>
<dbReference type="InterPro" id="IPR050416">
    <property type="entry name" value="FAD-linked_Oxidoreductase"/>
</dbReference>
<evidence type="ECO:0000256" key="1">
    <source>
        <dbReference type="ARBA" id="ARBA00001974"/>
    </source>
</evidence>
<evidence type="ECO:0000256" key="6">
    <source>
        <dbReference type="SAM" id="SignalP"/>
    </source>
</evidence>
<keyword evidence="9" id="KW-1185">Reference proteome</keyword>
<evidence type="ECO:0000256" key="2">
    <source>
        <dbReference type="ARBA" id="ARBA00005466"/>
    </source>
</evidence>
<dbReference type="PANTHER" id="PTHR42973">
    <property type="entry name" value="BINDING OXIDOREDUCTASE, PUTATIVE (AFU_ORTHOLOGUE AFUA_1G17690)-RELATED"/>
    <property type="match status" value="1"/>
</dbReference>
<comment type="cofactor">
    <cofactor evidence="1">
        <name>FAD</name>
        <dbReference type="ChEBI" id="CHEBI:57692"/>
    </cofactor>
</comment>
<dbReference type="GO" id="GO:0071949">
    <property type="term" value="F:FAD binding"/>
    <property type="evidence" value="ECO:0007669"/>
    <property type="project" value="InterPro"/>
</dbReference>
<evidence type="ECO:0000259" key="7">
    <source>
        <dbReference type="PROSITE" id="PS51387"/>
    </source>
</evidence>
<sequence>MQRLWRGLYLAWLAFATTSLASPECKVSPYDSAWPSVEEWASLNQSVHGCLLKTSPVASSCYAGDPFNSPHNCSSVKQHWSSAAYHASWPESIDYSMFANNSCLPPGADGYSAERGCRVGGLPQYIVNATTENQIANAMAWASRKGIRIVVKGTGHDLSGRSTGAYSLLIWTHNLNHIEHRPTWHIPGTQNSTDVLICGSGNNWGRVYTVAHNHKRTVVGGEDATVGLGGLIQNGGHGLLSSHYGLASDHVLQVTVVTTDGRRLVANYAQNKDLFWAVRGGGGGQYGIVTEFVLRTHPVPSSVVTGGLTFYSCNSLDASEQASFAALADVAALVPELMDTGLTGTITAVTKEKATGFLGLDKPVPGVAVMLNLISFNQTTTSMNTTLHRIRSQIANGREKYLNFTWQEPLAQTYWSFTKPELMASNSAGAVSMMSSRLMGRRELVDIAQADLITYLRQVLISQNPASGGMLLFGLQGGPGSARVPIEQRGSVLPAWRSAYAHVMAYGASINATGDPRDELEKAAAWYEANIENVWRKWAPDTGSYMNEGNAFSRDWKKDFYGDNYDALLAVKRKYDPSESLFVWSGVGSDLWRYDLRSGLLCRVKGP</sequence>
<proteinExistence type="inferred from homology"/>
<dbReference type="AlphaFoldDB" id="A0A3A2Z9N4"/>
<dbReference type="InterPro" id="IPR016169">
    <property type="entry name" value="FAD-bd_PCMH_sub2"/>
</dbReference>
<keyword evidence="4" id="KW-0274">FAD</keyword>
<keyword evidence="5" id="KW-0560">Oxidoreductase</keyword>
<protein>
    <submittedName>
        <fullName evidence="8">Berberine and berberine like protein</fullName>
    </submittedName>
</protein>
<dbReference type="InterPro" id="IPR012951">
    <property type="entry name" value="BBE"/>
</dbReference>
<dbReference type="InterPro" id="IPR006094">
    <property type="entry name" value="Oxid_FAD_bind_N"/>
</dbReference>